<dbReference type="GO" id="GO:0006782">
    <property type="term" value="P:protoporphyrinogen IX biosynthetic process"/>
    <property type="evidence" value="ECO:0007669"/>
    <property type="project" value="UniProtKB-UniPathway"/>
</dbReference>
<evidence type="ECO:0000256" key="9">
    <source>
        <dbReference type="ARBA" id="ARBA00030685"/>
    </source>
</evidence>
<evidence type="ECO:0000256" key="2">
    <source>
        <dbReference type="ARBA" id="ARBA00004735"/>
    </source>
</evidence>
<dbReference type="UniPathway" id="UPA00251">
    <property type="reaction ID" value="UER00319"/>
</dbReference>
<dbReference type="InterPro" id="IPR036803">
    <property type="entry name" value="Porphobilinogen_deaminase_C_sf"/>
</dbReference>
<dbReference type="SUPFAM" id="SSF53850">
    <property type="entry name" value="Periplasmic binding protein-like II"/>
    <property type="match status" value="1"/>
</dbReference>
<evidence type="ECO:0000256" key="3">
    <source>
        <dbReference type="ARBA" id="ARBA00005638"/>
    </source>
</evidence>
<evidence type="ECO:0000256" key="7">
    <source>
        <dbReference type="ARBA" id="ARBA00023133"/>
    </source>
</evidence>
<accession>A0A0J9X8A6</accession>
<dbReference type="PANTHER" id="PTHR11557">
    <property type="entry name" value="PORPHOBILINOGEN DEAMINASE"/>
    <property type="match status" value="1"/>
</dbReference>
<keyword evidence="6" id="KW-0808">Transferase</keyword>
<dbReference type="EMBL" id="CCBN010000005">
    <property type="protein sequence ID" value="CDO53471.1"/>
    <property type="molecule type" value="Genomic_DNA"/>
</dbReference>
<feature type="domain" description="Porphobilinogen deaminase C-terminal" evidence="13">
    <location>
        <begin position="315"/>
        <end position="388"/>
    </location>
</feature>
<name>A0A0J9X8A6_GEOCN</name>
<comment type="caution">
    <text evidence="14">The sequence shown here is derived from an EMBL/GenBank/DDBJ whole genome shotgun (WGS) entry which is preliminary data.</text>
</comment>
<dbReference type="PRINTS" id="PR00151">
    <property type="entry name" value="PORPHBDMNASE"/>
</dbReference>
<dbReference type="GO" id="GO:0005737">
    <property type="term" value="C:cytoplasm"/>
    <property type="evidence" value="ECO:0007669"/>
    <property type="project" value="TreeGrafter"/>
</dbReference>
<organism evidence="14 15">
    <name type="scientific">Geotrichum candidum</name>
    <name type="common">Oospora lactis</name>
    <name type="synonym">Dipodascus geotrichum</name>
    <dbReference type="NCBI Taxonomy" id="1173061"/>
    <lineage>
        <taxon>Eukaryota</taxon>
        <taxon>Fungi</taxon>
        <taxon>Dikarya</taxon>
        <taxon>Ascomycota</taxon>
        <taxon>Saccharomycotina</taxon>
        <taxon>Dipodascomycetes</taxon>
        <taxon>Dipodascales</taxon>
        <taxon>Dipodascaceae</taxon>
        <taxon>Geotrichum</taxon>
    </lineage>
</organism>
<comment type="cofactor">
    <cofactor evidence="1">
        <name>dipyrromethane</name>
        <dbReference type="ChEBI" id="CHEBI:60342"/>
    </cofactor>
</comment>
<dbReference type="Pfam" id="PF03900">
    <property type="entry name" value="Porphobil_deamC"/>
    <property type="match status" value="1"/>
</dbReference>
<keyword evidence="8" id="KW-0627">Porphyrin biosynthesis</keyword>
<dbReference type="SUPFAM" id="SSF54782">
    <property type="entry name" value="Porphobilinogen deaminase (hydroxymethylbilane synthase), C-terminal domain"/>
    <property type="match status" value="1"/>
</dbReference>
<dbReference type="InterPro" id="IPR022419">
    <property type="entry name" value="Porphobilin_deaminase_cofac_BS"/>
</dbReference>
<dbReference type="STRING" id="1173061.A0A0J9X8A6"/>
<proteinExistence type="inferred from homology"/>
<evidence type="ECO:0000256" key="5">
    <source>
        <dbReference type="ARBA" id="ARBA00016519"/>
    </source>
</evidence>
<dbReference type="Pfam" id="PF01379">
    <property type="entry name" value="Porphobil_deam"/>
    <property type="match status" value="1"/>
</dbReference>
<dbReference type="PANTHER" id="PTHR11557:SF0">
    <property type="entry name" value="PORPHOBILINOGEN DEAMINASE"/>
    <property type="match status" value="1"/>
</dbReference>
<dbReference type="FunFam" id="3.30.160.40:FF:000002">
    <property type="entry name" value="Porphobilinogen deaminase"/>
    <property type="match status" value="1"/>
</dbReference>
<keyword evidence="7" id="KW-0350">Heme biosynthesis</keyword>
<dbReference type="InterPro" id="IPR000860">
    <property type="entry name" value="HemC"/>
</dbReference>
<evidence type="ECO:0000313" key="14">
    <source>
        <dbReference type="EMBL" id="CDO53471.1"/>
    </source>
</evidence>
<dbReference type="OrthoDB" id="564646at2759"/>
<dbReference type="FunFam" id="3.40.190.10:FF:000005">
    <property type="entry name" value="Porphobilinogen deaminase"/>
    <property type="match status" value="1"/>
</dbReference>
<feature type="domain" description="Porphobilinogen deaminase N-terminal" evidence="12">
    <location>
        <begin position="85"/>
        <end position="302"/>
    </location>
</feature>
<gene>
    <name evidence="14" type="ORF">BN980_GECA05s02243g</name>
</gene>
<dbReference type="NCBIfam" id="TIGR00212">
    <property type="entry name" value="hemC"/>
    <property type="match status" value="1"/>
</dbReference>
<dbReference type="InterPro" id="IPR022418">
    <property type="entry name" value="Porphobilinogen_deaminase_C"/>
</dbReference>
<dbReference type="InterPro" id="IPR022417">
    <property type="entry name" value="Porphobilin_deaminase_N"/>
</dbReference>
<protein>
    <recommendedName>
        <fullName evidence="5">Porphobilinogen deaminase</fullName>
        <ecNumber evidence="4">2.5.1.61</ecNumber>
    </recommendedName>
    <alternativeName>
        <fullName evidence="10">Hydroxymethylbilane synthase</fullName>
    </alternativeName>
    <alternativeName>
        <fullName evidence="9">Pre-uroporphyrinogen synthase</fullName>
    </alternativeName>
</protein>
<evidence type="ECO:0000256" key="6">
    <source>
        <dbReference type="ARBA" id="ARBA00022679"/>
    </source>
</evidence>
<evidence type="ECO:0000313" key="15">
    <source>
        <dbReference type="Proteomes" id="UP000242525"/>
    </source>
</evidence>
<comment type="pathway">
    <text evidence="2">Porphyrin-containing compound metabolism; protoporphyrin-IX biosynthesis; coproporphyrinogen-III from 5-aminolevulinate: step 2/4.</text>
</comment>
<comment type="similarity">
    <text evidence="3">Belongs to the HMBS family.</text>
</comment>
<feature type="region of interest" description="Disordered" evidence="11">
    <location>
        <begin position="20"/>
        <end position="65"/>
    </location>
</feature>
<dbReference type="CDD" id="cd13645">
    <property type="entry name" value="PBP2_HuPBGD_like"/>
    <property type="match status" value="1"/>
</dbReference>
<reference evidence="14" key="1">
    <citation type="submission" date="2014-03" db="EMBL/GenBank/DDBJ databases">
        <authorList>
            <person name="Casaregola S."/>
        </authorList>
    </citation>
    <scope>NUCLEOTIDE SEQUENCE [LARGE SCALE GENOMIC DNA]</scope>
    <source>
        <strain evidence="14">CLIB 918</strain>
    </source>
</reference>
<evidence type="ECO:0000259" key="12">
    <source>
        <dbReference type="Pfam" id="PF01379"/>
    </source>
</evidence>
<dbReference type="Proteomes" id="UP000242525">
    <property type="component" value="Unassembled WGS sequence"/>
</dbReference>
<dbReference type="EC" id="2.5.1.61" evidence="4"/>
<dbReference type="GO" id="GO:0004418">
    <property type="term" value="F:hydroxymethylbilane synthase activity"/>
    <property type="evidence" value="ECO:0007669"/>
    <property type="project" value="UniProtKB-EC"/>
</dbReference>
<keyword evidence="15" id="KW-1185">Reference proteome</keyword>
<sequence length="405" mass="43630">MSFAQVATPRIFSPDHQVFDKPYITTDSSKPVHNNDTKNSVSLSQSTSSTASPVTSPASNTPERDPSMIIYKDFVNPAHSNDQTITVGGRKSILAVVQSKNIAGMLSSINPDNSFPVVALSTLGDKVLSKPLYSFGGKSLWTKELETLLLHNIEDLPKLDLIVHSLKDMPTNLPDGCVLGAITKREDPRDALIMPTGSSAVTLSDLAPGSVVGTSSIRRSAQLKRNYPHLKFESIRGNVQTRLAKLDAPDSLFSCIILAVAGLNRLGLGERITSFLDAPDMYYAVGQGALGIEIRTGDKRIIKLLEDINDNETHLQCLAERSLMRTLEGGCSVPIGVRTRFTSENTMEFVALVVSVDGSEAVQETISATVTSAAEAEDLGKKLAHKLIENGAKDILDAIHPDSVH</sequence>
<feature type="compositionally biased region" description="Low complexity" evidence="11">
    <location>
        <begin position="39"/>
        <end position="61"/>
    </location>
</feature>
<feature type="compositionally biased region" description="Polar residues" evidence="11">
    <location>
        <begin position="25"/>
        <end position="38"/>
    </location>
</feature>
<evidence type="ECO:0000256" key="4">
    <source>
        <dbReference type="ARBA" id="ARBA00012655"/>
    </source>
</evidence>
<evidence type="ECO:0000259" key="13">
    <source>
        <dbReference type="Pfam" id="PF03900"/>
    </source>
</evidence>
<dbReference type="AlphaFoldDB" id="A0A0J9X8A6"/>
<evidence type="ECO:0000256" key="8">
    <source>
        <dbReference type="ARBA" id="ARBA00023244"/>
    </source>
</evidence>
<evidence type="ECO:0000256" key="10">
    <source>
        <dbReference type="ARBA" id="ARBA00033064"/>
    </source>
</evidence>
<dbReference type="Gene3D" id="3.40.190.10">
    <property type="entry name" value="Periplasmic binding protein-like II"/>
    <property type="match status" value="2"/>
</dbReference>
<dbReference type="PROSITE" id="PS00533">
    <property type="entry name" value="PORPHOBILINOGEN_DEAM"/>
    <property type="match status" value="1"/>
</dbReference>
<evidence type="ECO:0000256" key="11">
    <source>
        <dbReference type="SAM" id="MobiDB-lite"/>
    </source>
</evidence>
<dbReference type="Gene3D" id="3.30.160.40">
    <property type="entry name" value="Porphobilinogen deaminase, C-terminal domain"/>
    <property type="match status" value="1"/>
</dbReference>
<evidence type="ECO:0000256" key="1">
    <source>
        <dbReference type="ARBA" id="ARBA00001916"/>
    </source>
</evidence>